<dbReference type="EMBL" id="REFZ01000001">
    <property type="protein sequence ID" value="RQH03061.1"/>
    <property type="molecule type" value="Genomic_DNA"/>
</dbReference>
<gene>
    <name evidence="1" type="ORF">EA472_00200</name>
</gene>
<accession>A0A3N6MYA3</accession>
<dbReference type="OrthoDB" id="197996at2157"/>
<dbReference type="AlphaFoldDB" id="A0A3N6MYA3"/>
<reference evidence="1 2" key="1">
    <citation type="submission" date="2018-10" db="EMBL/GenBank/DDBJ databases">
        <title>Natrarchaeobius chitinivorans gen. nov., sp. nov., and Natrarchaeobius haloalkaliphilus sp. nov., alkaliphilic, chitin-utilizing haloarchaea from hypersaline alkaline lakes.</title>
        <authorList>
            <person name="Sorokin D.Y."/>
            <person name="Elcheninov A.G."/>
            <person name="Kostrikina N.A."/>
            <person name="Bale N.J."/>
            <person name="Sinninghe Damste J.S."/>
            <person name="Khijniak T.V."/>
            <person name="Kublanov I.V."/>
            <person name="Toshchakov S.V."/>
        </authorList>
    </citation>
    <scope>NUCLEOTIDE SEQUENCE [LARGE SCALE GENOMIC DNA]</scope>
    <source>
        <strain evidence="1 2">AArcht7</strain>
    </source>
</reference>
<keyword evidence="2" id="KW-1185">Reference proteome</keyword>
<comment type="caution">
    <text evidence="1">The sequence shown here is derived from an EMBL/GenBank/DDBJ whole genome shotgun (WGS) entry which is preliminary data.</text>
</comment>
<name>A0A3N6MYA3_NATCH</name>
<evidence type="ECO:0000313" key="1">
    <source>
        <dbReference type="EMBL" id="RQH03061.1"/>
    </source>
</evidence>
<organism evidence="1 2">
    <name type="scientific">Natrarchaeobius chitinivorans</name>
    <dbReference type="NCBI Taxonomy" id="1679083"/>
    <lineage>
        <taxon>Archaea</taxon>
        <taxon>Methanobacteriati</taxon>
        <taxon>Methanobacteriota</taxon>
        <taxon>Stenosarchaea group</taxon>
        <taxon>Halobacteria</taxon>
        <taxon>Halobacteriales</taxon>
        <taxon>Natrialbaceae</taxon>
        <taxon>Natrarchaeobius</taxon>
    </lineage>
</organism>
<dbReference type="Proteomes" id="UP000281431">
    <property type="component" value="Unassembled WGS sequence"/>
</dbReference>
<evidence type="ECO:0000313" key="2">
    <source>
        <dbReference type="Proteomes" id="UP000281431"/>
    </source>
</evidence>
<protein>
    <submittedName>
        <fullName evidence="1">Uncharacterized protein</fullName>
    </submittedName>
</protein>
<sequence length="178" mass="19991">MGILELMLGKSGPGEQGVEGRSYTLPKETHDFVYPVAVRREEIDAFVRLLEAEADAPSFEENVDELQDALDTVLDDDAVDAEELAERGRKPRLETEPVIQHWDERLSGDLGVVYARPGTYPSLLAFVKRCKRRDEDTDDPFELPESFPDAAALLARLDEVSDDQYRAVVHTDLLESES</sequence>
<proteinExistence type="predicted"/>